<dbReference type="EMBL" id="AP023343">
    <property type="protein sequence ID" value="BCI90988.1"/>
    <property type="molecule type" value="Genomic_DNA"/>
</dbReference>
<protein>
    <submittedName>
        <fullName evidence="1">Uncharacterized protein</fullName>
    </submittedName>
</protein>
<keyword evidence="2" id="KW-1185">Reference proteome</keyword>
<proteinExistence type="predicted"/>
<gene>
    <name evidence="1" type="ORF">NIIDMKKI_61940</name>
</gene>
<organism evidence="1 2">
    <name type="scientific">Mycobacterium kansasii</name>
    <dbReference type="NCBI Taxonomy" id="1768"/>
    <lineage>
        <taxon>Bacteria</taxon>
        <taxon>Bacillati</taxon>
        <taxon>Actinomycetota</taxon>
        <taxon>Actinomycetes</taxon>
        <taxon>Mycobacteriales</taxon>
        <taxon>Mycobacteriaceae</taxon>
        <taxon>Mycobacterium</taxon>
    </lineage>
</organism>
<dbReference type="Proteomes" id="UP000516380">
    <property type="component" value="Chromosome"/>
</dbReference>
<evidence type="ECO:0000313" key="1">
    <source>
        <dbReference type="EMBL" id="BCI90988.1"/>
    </source>
</evidence>
<dbReference type="AlphaFoldDB" id="A0A7G1IQF4"/>
<evidence type="ECO:0000313" key="2">
    <source>
        <dbReference type="Proteomes" id="UP000516380"/>
    </source>
</evidence>
<accession>A0A7G1IQF4</accession>
<sequence>MWSDPVNAHIAGRLGCQRLRFWTQVENGYQQAGGNRHAKSLRCEVTQTLPGGNRIAEDAGP</sequence>
<reference evidence="1 2" key="1">
    <citation type="submission" date="2020-07" db="EMBL/GenBank/DDBJ databases">
        <title>Mycobacterium kansasii (former subtype) with zoonotic potential isolated from diseased indoor pet cat, Japan.</title>
        <authorList>
            <person name="Fukano H."/>
            <person name="Terazono T."/>
            <person name="Hoshino Y."/>
        </authorList>
    </citation>
    <scope>NUCLEOTIDE SEQUENCE [LARGE SCALE GENOMIC DNA]</scope>
    <source>
        <strain evidence="1 2">Kuro-I</strain>
    </source>
</reference>
<name>A0A7G1IQF4_MYCKA</name>